<accession>A0A225WFJ3</accession>
<evidence type="ECO:0000313" key="1">
    <source>
        <dbReference type="EMBL" id="OWZ16496.1"/>
    </source>
</evidence>
<dbReference type="EMBL" id="NBNE01000924">
    <property type="protein sequence ID" value="OWZ16496.1"/>
    <property type="molecule type" value="Genomic_DNA"/>
</dbReference>
<comment type="caution">
    <text evidence="1">The sequence shown here is derived from an EMBL/GenBank/DDBJ whole genome shotgun (WGS) entry which is preliminary data.</text>
</comment>
<gene>
    <name evidence="1" type="ORF">PHMEG_0009709</name>
</gene>
<dbReference type="Proteomes" id="UP000198211">
    <property type="component" value="Unassembled WGS sequence"/>
</dbReference>
<reference evidence="2" key="1">
    <citation type="submission" date="2017-03" db="EMBL/GenBank/DDBJ databases">
        <title>Phytopthora megakarya and P. palmivora, two closely related causual agents of cacao black pod achieved similar genome size and gene model numbers by different mechanisms.</title>
        <authorList>
            <person name="Ali S."/>
            <person name="Shao J."/>
            <person name="Larry D.J."/>
            <person name="Kronmiller B."/>
            <person name="Shen D."/>
            <person name="Strem M.D."/>
            <person name="Melnick R.L."/>
            <person name="Guiltinan M.J."/>
            <person name="Tyler B.M."/>
            <person name="Meinhardt L.W."/>
            <person name="Bailey B.A."/>
        </authorList>
    </citation>
    <scope>NUCLEOTIDE SEQUENCE [LARGE SCALE GENOMIC DNA]</scope>
    <source>
        <strain evidence="2">zdho120</strain>
    </source>
</reference>
<protein>
    <submittedName>
        <fullName evidence="1">Uncharacterized protein</fullName>
    </submittedName>
</protein>
<dbReference type="AlphaFoldDB" id="A0A225WFJ3"/>
<keyword evidence="2" id="KW-1185">Reference proteome</keyword>
<organism evidence="1 2">
    <name type="scientific">Phytophthora megakarya</name>
    <dbReference type="NCBI Taxonomy" id="4795"/>
    <lineage>
        <taxon>Eukaryota</taxon>
        <taxon>Sar</taxon>
        <taxon>Stramenopiles</taxon>
        <taxon>Oomycota</taxon>
        <taxon>Peronosporomycetes</taxon>
        <taxon>Peronosporales</taxon>
        <taxon>Peronosporaceae</taxon>
        <taxon>Phytophthora</taxon>
    </lineage>
</organism>
<dbReference type="InterPro" id="IPR051491">
    <property type="entry name" value="Recombinase/Transposase-rel"/>
</dbReference>
<name>A0A225WFJ3_9STRA</name>
<dbReference type="OrthoDB" id="120746at2759"/>
<sequence length="364" mass="42546">MKSRDEKTTYPDMKFKSKFSPSNTIEIRKRSMSVVEKHRQDFVRFHTKFFGMEAGDGIALHERLPALERSVRLQRLREGEYYLIVRRLRAFDPSTSERVCALDPGVRKFATVYDPDGRTFSVKDARSVLKKTFEAVDEMKSMLARMTNAQTLNPHDRTETSRSSEHRLCYRLRRRIRFTSRKATRAVNDMHQKLSSWLAAKYKQVLLPSFHTSEMVRRHFLEAAADATTENAAVQKRKIRNIFHKNIGACRSGKPYSVLEKDILLTMRMLGYREPAVKILIEMLLSEANRLAFLFGPNDEVKTNSSILDEKTEYVDMCTAKYQRNPLRSQFRECEDNLIFGRRQWSRVAISADQMTYYDPAPMR</sequence>
<dbReference type="PANTHER" id="PTHR36172:SF1">
    <property type="entry name" value="RESOLVASE-RELATED"/>
    <property type="match status" value="1"/>
</dbReference>
<dbReference type="PANTHER" id="PTHR36172">
    <property type="match status" value="1"/>
</dbReference>
<proteinExistence type="predicted"/>
<dbReference type="STRING" id="4795.A0A225WFJ3"/>
<evidence type="ECO:0000313" key="2">
    <source>
        <dbReference type="Proteomes" id="UP000198211"/>
    </source>
</evidence>